<sequence length="49" mass="5930">MNKVLNFFDKIFNNDALILHTKYVMGYHLLDDQARQKIDECFKKRPNRS</sequence>
<gene>
    <name evidence="1" type="ORF">Psal009_01718</name>
</gene>
<name>A0A9Q6LKG2_PISSA</name>
<keyword evidence="2" id="KW-1185">Reference proteome</keyword>
<evidence type="ECO:0000313" key="1">
    <source>
        <dbReference type="EMBL" id="QGO05821.1"/>
    </source>
</evidence>
<dbReference type="AlphaFoldDB" id="A0A9Q6LKG2"/>
<reference evidence="1 2" key="1">
    <citation type="submission" date="2019-04" db="EMBL/GenBank/DDBJ databases">
        <title>Complete genome sequencing of Piscirickettsia salmonis strain Psal-009.</title>
        <authorList>
            <person name="Schober I."/>
            <person name="Bunk B."/>
            <person name="Sproer C."/>
            <person name="Carril G.P."/>
            <person name="Riedel T."/>
            <person name="Flores-Herrera P.A."/>
            <person name="Nourdin-Galindo G."/>
            <person name="Marshall S.H."/>
            <person name="Overmann J."/>
        </authorList>
    </citation>
    <scope>NUCLEOTIDE SEQUENCE [LARGE SCALE GENOMIC DNA]</scope>
    <source>
        <strain evidence="1 2">Psal-009</strain>
    </source>
</reference>
<protein>
    <submittedName>
        <fullName evidence="1">Uncharacterized protein</fullName>
    </submittedName>
</protein>
<dbReference type="EMBL" id="CP038908">
    <property type="protein sequence ID" value="QGO05821.1"/>
    <property type="molecule type" value="Genomic_DNA"/>
</dbReference>
<proteinExistence type="predicted"/>
<accession>A0A9Q6LKG2</accession>
<organism evidence="1 2">
    <name type="scientific">Piscirickettsia salmonis</name>
    <dbReference type="NCBI Taxonomy" id="1238"/>
    <lineage>
        <taxon>Bacteria</taxon>
        <taxon>Pseudomonadati</taxon>
        <taxon>Pseudomonadota</taxon>
        <taxon>Gammaproteobacteria</taxon>
        <taxon>Thiotrichales</taxon>
        <taxon>Piscirickettsiaceae</taxon>
        <taxon>Piscirickettsia</taxon>
    </lineage>
</organism>
<dbReference type="Proteomes" id="UP000422232">
    <property type="component" value="Chromosome"/>
</dbReference>
<evidence type="ECO:0000313" key="2">
    <source>
        <dbReference type="Proteomes" id="UP000422232"/>
    </source>
</evidence>